<evidence type="ECO:0000256" key="1">
    <source>
        <dbReference type="SAM" id="Phobius"/>
    </source>
</evidence>
<protein>
    <submittedName>
        <fullName evidence="3">Uncharacterized protein</fullName>
    </submittedName>
</protein>
<comment type="caution">
    <text evidence="3">The sequence shown here is derived from an EMBL/GenBank/DDBJ whole genome shotgun (WGS) entry which is preliminary data.</text>
</comment>
<dbReference type="AlphaFoldDB" id="A0A7C4S174"/>
<organism evidence="3">
    <name type="scientific">candidate division WOR-3 bacterium</name>
    <dbReference type="NCBI Taxonomy" id="2052148"/>
    <lineage>
        <taxon>Bacteria</taxon>
        <taxon>Bacteria division WOR-3</taxon>
    </lineage>
</organism>
<evidence type="ECO:0000313" key="2">
    <source>
        <dbReference type="EMBL" id="HGQ54914.1"/>
    </source>
</evidence>
<feature type="transmembrane region" description="Helical" evidence="1">
    <location>
        <begin position="15"/>
        <end position="34"/>
    </location>
</feature>
<accession>A0A7C4S174</accession>
<name>A0A7C4S174_UNCW3</name>
<keyword evidence="1" id="KW-0472">Membrane</keyword>
<keyword evidence="1" id="KW-0812">Transmembrane</keyword>
<gene>
    <name evidence="3" type="ORF">ENT60_01675</name>
    <name evidence="2" type="ORF">ENU28_00440</name>
</gene>
<dbReference type="EMBL" id="DSZH01000076">
    <property type="protein sequence ID" value="HGU47258.1"/>
    <property type="molecule type" value="Genomic_DNA"/>
</dbReference>
<dbReference type="EMBL" id="DTBX01000016">
    <property type="protein sequence ID" value="HGQ54914.1"/>
    <property type="molecule type" value="Genomic_DNA"/>
</dbReference>
<keyword evidence="1" id="KW-1133">Transmembrane helix</keyword>
<evidence type="ECO:0000313" key="3">
    <source>
        <dbReference type="EMBL" id="HGU47258.1"/>
    </source>
</evidence>
<sequence>MKDIWIKLATIDRRIIYLLVFLVVALPMIFRMIMPIRVSNEVKMAFSEIDNLKPGSIVMISIDYDAASEPELQPMLIAILRHCFSKDIKVILLGQWALGLPLGEMALNQVAKEYNKKYGEDYVNLGYRPGYTALMVGIGKEIRDFFPTDYKGIPIDSFPFMRKVRNYQQIDILVGLEAGATGDAWVQFAGARFNQKIILGTTGVVAPDMFPYLQAKQIVGLIGGLQGAAEYETLVKKAGSAILGMPAQSFVHLLIIIFIIIGNIGYFILRRRK</sequence>
<reference evidence="3" key="1">
    <citation type="journal article" date="2020" name="mSystems">
        <title>Genome- and Community-Level Interaction Insights into Carbon Utilization and Element Cycling Functions of Hydrothermarchaeota in Hydrothermal Sediment.</title>
        <authorList>
            <person name="Zhou Z."/>
            <person name="Liu Y."/>
            <person name="Xu W."/>
            <person name="Pan J."/>
            <person name="Luo Z.H."/>
            <person name="Li M."/>
        </authorList>
    </citation>
    <scope>NUCLEOTIDE SEQUENCE [LARGE SCALE GENOMIC DNA]</scope>
    <source>
        <strain evidence="3">SpSt-594</strain>
        <strain evidence="2">SpSt-655</strain>
    </source>
</reference>
<feature type="transmembrane region" description="Helical" evidence="1">
    <location>
        <begin position="250"/>
        <end position="269"/>
    </location>
</feature>
<proteinExistence type="predicted"/>